<keyword evidence="2" id="KW-1133">Transmembrane helix</keyword>
<dbReference type="PROSITE" id="PS51201">
    <property type="entry name" value="RCK_N"/>
    <property type="match status" value="1"/>
</dbReference>
<dbReference type="EMBL" id="MJEH01000006">
    <property type="protein sequence ID" value="OEH94038.1"/>
    <property type="molecule type" value="Genomic_DNA"/>
</dbReference>
<feature type="transmembrane region" description="Helical" evidence="2">
    <location>
        <begin position="15"/>
        <end position="34"/>
    </location>
</feature>
<evidence type="ECO:0000256" key="1">
    <source>
        <dbReference type="ARBA" id="ARBA00004651"/>
    </source>
</evidence>
<proteinExistence type="predicted"/>
<dbReference type="PANTHER" id="PTHR43833:SF9">
    <property type="entry name" value="POTASSIUM CHANNEL PROTEIN YUGO-RELATED"/>
    <property type="match status" value="1"/>
</dbReference>
<evidence type="ECO:0000313" key="5">
    <source>
        <dbReference type="Proteomes" id="UP000095209"/>
    </source>
</evidence>
<sequence length="330" mass="36825">MENDRISNVLQRFNLIRLFGIMIILICLFGYGIHLLEPEVFPSIFEGIWWVVITASTVGYGDYIPDSTIGKTIAMLLILSGGAFVTFYMATISASTVNFLNSYNEGAATFRGEKHVIIIGWNQRVKKTIDQIMNIQNSAQFVLIDHSLKNKPLTIRNVHFVKGDPTCDSTLQQANITDASAVFITADQNKNEKEADMSSILTLLAIKGLNPRVHSIIEILTPEQLENAKRAGADEIIETNTLSSFVMTNSFISHGMSDTVVTILDQLKGSTLTFIEAQEQYIGKTFRNCSNLLLQEERLLIGVKRNGESHINPPLDFTIDNKDCLLIIEH</sequence>
<feature type="transmembrane region" description="Helical" evidence="2">
    <location>
        <begin position="73"/>
        <end position="94"/>
    </location>
</feature>
<dbReference type="Pfam" id="PF02254">
    <property type="entry name" value="TrkA_N"/>
    <property type="match status" value="1"/>
</dbReference>
<dbReference type="PANTHER" id="PTHR43833">
    <property type="entry name" value="POTASSIUM CHANNEL PROTEIN 2-RELATED-RELATED"/>
    <property type="match status" value="1"/>
</dbReference>
<feature type="transmembrane region" description="Helical" evidence="2">
    <location>
        <begin position="40"/>
        <end position="61"/>
    </location>
</feature>
<dbReference type="InterPro" id="IPR003148">
    <property type="entry name" value="RCK_N"/>
</dbReference>
<comment type="subcellular location">
    <subcellularLocation>
        <location evidence="1">Cell membrane</location>
        <topology evidence="1">Multi-pass membrane protein</topology>
    </subcellularLocation>
</comment>
<name>A0A1E5LJ31_9BACI</name>
<dbReference type="RefSeq" id="WP_069716006.1">
    <property type="nucleotide sequence ID" value="NZ_MJEH01000006.1"/>
</dbReference>
<dbReference type="OrthoDB" id="9785285at2"/>
<dbReference type="SUPFAM" id="SSF81324">
    <property type="entry name" value="Voltage-gated potassium channels"/>
    <property type="match status" value="1"/>
</dbReference>
<dbReference type="Gene3D" id="3.40.50.720">
    <property type="entry name" value="NAD(P)-binding Rossmann-like Domain"/>
    <property type="match status" value="1"/>
</dbReference>
<reference evidence="4 5" key="1">
    <citation type="submission" date="2016-08" db="EMBL/GenBank/DDBJ databases">
        <title>Genome of Bacillus solimangrovi GH2-4.</title>
        <authorList>
            <person name="Lim S."/>
            <person name="Kim B.-C."/>
        </authorList>
    </citation>
    <scope>NUCLEOTIDE SEQUENCE [LARGE SCALE GENOMIC DNA]</scope>
    <source>
        <strain evidence="4 5">GH2-4</strain>
    </source>
</reference>
<dbReference type="Proteomes" id="UP000095209">
    <property type="component" value="Unassembled WGS sequence"/>
</dbReference>
<dbReference type="SUPFAM" id="SSF51735">
    <property type="entry name" value="NAD(P)-binding Rossmann-fold domains"/>
    <property type="match status" value="1"/>
</dbReference>
<dbReference type="STRING" id="1305675.BFG57_10355"/>
<dbReference type="Pfam" id="PF07885">
    <property type="entry name" value="Ion_trans_2"/>
    <property type="match status" value="1"/>
</dbReference>
<dbReference type="AlphaFoldDB" id="A0A1E5LJ31"/>
<keyword evidence="2" id="KW-0812">Transmembrane</keyword>
<dbReference type="GO" id="GO:0006813">
    <property type="term" value="P:potassium ion transport"/>
    <property type="evidence" value="ECO:0007669"/>
    <property type="project" value="InterPro"/>
</dbReference>
<keyword evidence="5" id="KW-1185">Reference proteome</keyword>
<comment type="caution">
    <text evidence="4">The sequence shown here is derived from an EMBL/GenBank/DDBJ whole genome shotgun (WGS) entry which is preliminary data.</text>
</comment>
<evidence type="ECO:0000313" key="4">
    <source>
        <dbReference type="EMBL" id="OEH94038.1"/>
    </source>
</evidence>
<keyword evidence="2" id="KW-0472">Membrane</keyword>
<dbReference type="InterPro" id="IPR036291">
    <property type="entry name" value="NAD(P)-bd_dom_sf"/>
</dbReference>
<dbReference type="InterPro" id="IPR050721">
    <property type="entry name" value="Trk_Ktr_HKT_K-transport"/>
</dbReference>
<gene>
    <name evidence="4" type="ORF">BFG57_10355</name>
</gene>
<dbReference type="InterPro" id="IPR013099">
    <property type="entry name" value="K_chnl_dom"/>
</dbReference>
<dbReference type="Gene3D" id="1.10.287.70">
    <property type="match status" value="1"/>
</dbReference>
<organism evidence="4 5">
    <name type="scientific">Bacillus solimangrovi</name>
    <dbReference type="NCBI Taxonomy" id="1305675"/>
    <lineage>
        <taxon>Bacteria</taxon>
        <taxon>Bacillati</taxon>
        <taxon>Bacillota</taxon>
        <taxon>Bacilli</taxon>
        <taxon>Bacillales</taxon>
        <taxon>Bacillaceae</taxon>
        <taxon>Bacillus</taxon>
    </lineage>
</organism>
<feature type="domain" description="RCK N-terminal" evidence="3">
    <location>
        <begin position="113"/>
        <end position="238"/>
    </location>
</feature>
<accession>A0A1E5LJ31</accession>
<evidence type="ECO:0000256" key="2">
    <source>
        <dbReference type="SAM" id="Phobius"/>
    </source>
</evidence>
<evidence type="ECO:0000259" key="3">
    <source>
        <dbReference type="PROSITE" id="PS51201"/>
    </source>
</evidence>
<protein>
    <submittedName>
        <fullName evidence="4">Ion transporter</fullName>
    </submittedName>
</protein>
<dbReference type="GO" id="GO:0005886">
    <property type="term" value="C:plasma membrane"/>
    <property type="evidence" value="ECO:0007669"/>
    <property type="project" value="UniProtKB-SubCell"/>
</dbReference>